<keyword evidence="2" id="KW-0175">Coiled coil</keyword>
<dbReference type="SUPFAM" id="SSF110849">
    <property type="entry name" value="ParB/Sulfiredoxin"/>
    <property type="match status" value="1"/>
</dbReference>
<feature type="region of interest" description="Disordered" evidence="3">
    <location>
        <begin position="632"/>
        <end position="662"/>
    </location>
</feature>
<feature type="compositionally biased region" description="Acidic residues" evidence="3">
    <location>
        <begin position="637"/>
        <end position="646"/>
    </location>
</feature>
<dbReference type="EMBL" id="AP018664">
    <property type="protein sequence ID" value="BBD96657.1"/>
    <property type="molecule type" value="Genomic_DNA"/>
</dbReference>
<dbReference type="Pfam" id="PF02195">
    <property type="entry name" value="ParB_N"/>
    <property type="match status" value="1"/>
</dbReference>
<accession>A0A494W244</accession>
<dbReference type="Gene3D" id="3.90.1530.30">
    <property type="match status" value="1"/>
</dbReference>
<dbReference type="Proteomes" id="UP000279959">
    <property type="component" value="Chromosome"/>
</dbReference>
<proteinExistence type="inferred from homology"/>
<dbReference type="Gene3D" id="1.10.10.2830">
    <property type="match status" value="1"/>
</dbReference>
<protein>
    <submittedName>
        <fullName evidence="5">Chromosome partitioning protein ParB</fullName>
    </submittedName>
</protein>
<dbReference type="NCBIfam" id="TIGR00180">
    <property type="entry name" value="parB_part"/>
    <property type="match status" value="1"/>
</dbReference>
<feature type="domain" description="ParB-like N-terminal" evidence="4">
    <location>
        <begin position="3"/>
        <end position="100"/>
    </location>
</feature>
<dbReference type="InterPro" id="IPR041468">
    <property type="entry name" value="HTH_ParB/Spo0J"/>
</dbReference>
<organism evidence="5 6">
    <name type="scientific">Sphingobium amiense</name>
    <dbReference type="NCBI Taxonomy" id="135719"/>
    <lineage>
        <taxon>Bacteria</taxon>
        <taxon>Pseudomonadati</taxon>
        <taxon>Pseudomonadota</taxon>
        <taxon>Alphaproteobacteria</taxon>
        <taxon>Sphingomonadales</taxon>
        <taxon>Sphingomonadaceae</taxon>
        <taxon>Sphingobium</taxon>
    </lineage>
</organism>
<dbReference type="GO" id="GO:0007059">
    <property type="term" value="P:chromosome segregation"/>
    <property type="evidence" value="ECO:0007669"/>
    <property type="project" value="TreeGrafter"/>
</dbReference>
<dbReference type="SUPFAM" id="SSF109709">
    <property type="entry name" value="KorB DNA-binding domain-like"/>
    <property type="match status" value="1"/>
</dbReference>
<gene>
    <name evidence="5" type="ORF">SAMIE_1001580</name>
</gene>
<dbReference type="InterPro" id="IPR003115">
    <property type="entry name" value="ParB_N"/>
</dbReference>
<evidence type="ECO:0000256" key="3">
    <source>
        <dbReference type="SAM" id="MobiDB-lite"/>
    </source>
</evidence>
<reference evidence="5 6" key="1">
    <citation type="submission" date="2018-05" db="EMBL/GenBank/DDBJ databases">
        <title>Complete Genome Sequence of the Nonylphenol-Degrading Bacterium Sphingobium amiense DSM 16289T.</title>
        <authorList>
            <person name="Ootsuka M."/>
            <person name="Nishizawa T."/>
            <person name="Ohta H."/>
        </authorList>
    </citation>
    <scope>NUCLEOTIDE SEQUENCE [LARGE SCALE GENOMIC DNA]</scope>
    <source>
        <strain evidence="5 6">DSM 16289</strain>
    </source>
</reference>
<evidence type="ECO:0000259" key="4">
    <source>
        <dbReference type="SMART" id="SM00470"/>
    </source>
</evidence>
<sequence length="662" mass="71685">MIKSLPLNKLVQSPRNVRRHGDPAADAELKASIAAHGLLQNLIVRPASRGKFEVEAGERRRRAMLALADDKILPKDHEVTCLVLEDSADAAVETSLAENFHRLAMNPADEAQAFAALIDAGTSTDQVARRFGLTVRFVEGRLRLATLAPVVFEALASGEITLDLAKAFGATSDQEIQARVFEQVSSAYYAPSADSIRRMVLSGTVRGSDPRARLVGRDAYIAGGGRIERELFDDDDSESWVDVALLENLAAAEMEKRAKALAVEQGLAWVKPTLDPYASHDLVEGLVRLPAEPAPLTEAELARLDELDASYDEHAAILEDEDSAEEAVAAAEATIEAIERECQDIRAKPPELAPELKAEAGMILVLSRDGTPVLQPVFYGEREAHVDDDDDAVEVVPGDGSEGKRRAALSKRLVDELAMQRRDILALHVASDPGLALDIMVFTLADADTHDWRSRAATTLRGSVPAGPIIGFEAKDAPASASLADLRSGLDETWRSGEDASTRFEMFRALSDESRAAWLGFVVARTLEASLNMVGERHIAFQDHLGSLIGIDLAQWWRPTAANYFDRVSKQVILDALTDVGGLELSSRFASVKKGDLAMSAERVFAGTYITEVEVRERALAWVPEVMRFAGQSASDAGDEPQDSDADCVANDDHQPPSEVAA</sequence>
<evidence type="ECO:0000256" key="2">
    <source>
        <dbReference type="SAM" id="Coils"/>
    </source>
</evidence>
<dbReference type="KEGG" id="sami:SAMIE_1001580"/>
<evidence type="ECO:0000313" key="6">
    <source>
        <dbReference type="Proteomes" id="UP000279959"/>
    </source>
</evidence>
<dbReference type="RefSeq" id="WP_066704312.1">
    <property type="nucleotide sequence ID" value="NZ_AP018664.1"/>
</dbReference>
<name>A0A494W244_9SPHN</name>
<comment type="similarity">
    <text evidence="1">Belongs to the ParB family.</text>
</comment>
<dbReference type="InterPro" id="IPR036086">
    <property type="entry name" value="ParB/Sulfiredoxin_sf"/>
</dbReference>
<dbReference type="AlphaFoldDB" id="A0A494W244"/>
<dbReference type="PANTHER" id="PTHR33375:SF7">
    <property type="entry name" value="CHROMOSOME 2-PARTITIONING PROTEIN PARB-RELATED"/>
    <property type="match status" value="1"/>
</dbReference>
<dbReference type="FunFam" id="1.10.10.2830:FF:000001">
    <property type="entry name" value="Chromosome partitioning protein ParB"/>
    <property type="match status" value="1"/>
</dbReference>
<evidence type="ECO:0000313" key="5">
    <source>
        <dbReference type="EMBL" id="BBD96657.1"/>
    </source>
</evidence>
<dbReference type="Pfam" id="PF17762">
    <property type="entry name" value="HTH_ParB"/>
    <property type="match status" value="1"/>
</dbReference>
<dbReference type="InterPro" id="IPR004437">
    <property type="entry name" value="ParB/RepB/Spo0J"/>
</dbReference>
<dbReference type="SMART" id="SM00470">
    <property type="entry name" value="ParB"/>
    <property type="match status" value="1"/>
</dbReference>
<dbReference type="GO" id="GO:0005694">
    <property type="term" value="C:chromosome"/>
    <property type="evidence" value="ECO:0007669"/>
    <property type="project" value="TreeGrafter"/>
</dbReference>
<dbReference type="GO" id="GO:0003677">
    <property type="term" value="F:DNA binding"/>
    <property type="evidence" value="ECO:0007669"/>
    <property type="project" value="InterPro"/>
</dbReference>
<dbReference type="InterPro" id="IPR050336">
    <property type="entry name" value="Chromosome_partition/occlusion"/>
</dbReference>
<keyword evidence="6" id="KW-1185">Reference proteome</keyword>
<evidence type="ECO:0000256" key="1">
    <source>
        <dbReference type="ARBA" id="ARBA00006295"/>
    </source>
</evidence>
<dbReference type="PANTHER" id="PTHR33375">
    <property type="entry name" value="CHROMOSOME-PARTITIONING PROTEIN PARB-RELATED"/>
    <property type="match status" value="1"/>
</dbReference>
<feature type="coiled-coil region" evidence="2">
    <location>
        <begin position="321"/>
        <end position="348"/>
    </location>
</feature>
<dbReference type="CDD" id="cd16406">
    <property type="entry name" value="ParB_N_like"/>
    <property type="match status" value="1"/>
</dbReference>